<dbReference type="Pfam" id="PF02518">
    <property type="entry name" value="HATPase_c"/>
    <property type="match status" value="1"/>
</dbReference>
<feature type="domain" description="PAS" evidence="21">
    <location>
        <begin position="640"/>
        <end position="710"/>
    </location>
</feature>
<evidence type="ECO:0000256" key="18">
    <source>
        <dbReference type="SAM" id="SignalP"/>
    </source>
</evidence>
<feature type="domain" description="PAC" evidence="22">
    <location>
        <begin position="587"/>
        <end position="639"/>
    </location>
</feature>
<dbReference type="InterPro" id="IPR035965">
    <property type="entry name" value="PAS-like_dom_sf"/>
</dbReference>
<dbReference type="SUPFAM" id="SSF47384">
    <property type="entry name" value="Homodimeric domain of signal transducing histidine kinase"/>
    <property type="match status" value="1"/>
</dbReference>
<feature type="modified residue" description="4-aspartylphosphate" evidence="16">
    <location>
        <position position="1097"/>
    </location>
</feature>
<evidence type="ECO:0000313" key="23">
    <source>
        <dbReference type="EMBL" id="SDG88122.1"/>
    </source>
</evidence>
<dbReference type="InterPro" id="IPR003594">
    <property type="entry name" value="HATPase_dom"/>
</dbReference>
<dbReference type="SMART" id="SM00448">
    <property type="entry name" value="REC"/>
    <property type="match status" value="1"/>
</dbReference>
<dbReference type="SUPFAM" id="SSF52172">
    <property type="entry name" value="CheY-like"/>
    <property type="match status" value="1"/>
</dbReference>
<dbReference type="Pfam" id="PF00072">
    <property type="entry name" value="Response_reg"/>
    <property type="match status" value="1"/>
</dbReference>
<dbReference type="Gene3D" id="3.30.565.10">
    <property type="entry name" value="Histidine kinase-like ATPase, C-terminal domain"/>
    <property type="match status" value="1"/>
</dbReference>
<dbReference type="NCBIfam" id="TIGR00229">
    <property type="entry name" value="sensory_box"/>
    <property type="match status" value="3"/>
</dbReference>
<dbReference type="Pfam" id="PF00512">
    <property type="entry name" value="HisKA"/>
    <property type="match status" value="1"/>
</dbReference>
<feature type="domain" description="Histidine kinase" evidence="19">
    <location>
        <begin position="801"/>
        <end position="1021"/>
    </location>
</feature>
<organism evidence="23 24">
    <name type="scientific">Propionivibrio dicarboxylicus</name>
    <dbReference type="NCBI Taxonomy" id="83767"/>
    <lineage>
        <taxon>Bacteria</taxon>
        <taxon>Pseudomonadati</taxon>
        <taxon>Pseudomonadota</taxon>
        <taxon>Betaproteobacteria</taxon>
        <taxon>Rhodocyclales</taxon>
        <taxon>Rhodocyclaceae</taxon>
        <taxon>Propionivibrio</taxon>
    </lineage>
</organism>
<proteinExistence type="inferred from homology"/>
<keyword evidence="24" id="KW-1185">Reference proteome</keyword>
<evidence type="ECO:0000256" key="7">
    <source>
        <dbReference type="ARBA" id="ARBA00022741"/>
    </source>
</evidence>
<evidence type="ECO:0000256" key="3">
    <source>
        <dbReference type="ARBA" id="ARBA00012438"/>
    </source>
</evidence>
<dbReference type="Proteomes" id="UP000198607">
    <property type="component" value="Unassembled WGS sequence"/>
</dbReference>
<evidence type="ECO:0000256" key="11">
    <source>
        <dbReference type="ARBA" id="ARBA00023012"/>
    </source>
</evidence>
<name>A0A1G7XV94_9RHOO</name>
<dbReference type="SUPFAM" id="SSF47188">
    <property type="entry name" value="Hemerythrin-like"/>
    <property type="match status" value="1"/>
</dbReference>
<dbReference type="PROSITE" id="PS50112">
    <property type="entry name" value="PAS"/>
    <property type="match status" value="2"/>
</dbReference>
<dbReference type="CDD" id="cd17546">
    <property type="entry name" value="REC_hyHK_CKI1_RcsC-like"/>
    <property type="match status" value="1"/>
</dbReference>
<dbReference type="GO" id="GO:0000155">
    <property type="term" value="F:phosphorelay sensor kinase activity"/>
    <property type="evidence" value="ECO:0007669"/>
    <property type="project" value="InterPro"/>
</dbReference>
<dbReference type="SUPFAM" id="SSF55785">
    <property type="entry name" value="PYP-like sensor domain (PAS domain)"/>
    <property type="match status" value="3"/>
</dbReference>
<sequence length="1303" mass="144247">MIKPVSRVRLVPRLLAVVLFLWFAFSSFSALAGAVAASSGKQALILVSVEFGGPGIDQYVAALNSGLKKGGIKSTDIHTEYLDLPSIGDRLRKPLATLLKEKYRHVDFDVVFCVQQPALNFLLNDARDLAPRATVLSAYAQLPPGTNTSTQKFVFQTSRLDYRGTLQRALELFPKTERVIVIQGNSELELARQANIHDDLAPWAGKLQIEDTRALSFDEIDHKLSNPAPNTIIMGVGILQDATGAKFLPNDSYARIVKFAKAPAFVLYDTTIGTGFVGGMVTRIGGDASQLSSFGVDILKGGYRPSDPVMFISNPSTAMFDWQQVERWGGDPGVLAADTLFINKPVTLWGQYRGYVIVAGLAIFLLSGLIIALIYQRHRRRLAEALSHMLVEEAPDAILLQDGETRLIIEANPSAEMLLGCSRAELLNGDLFRFYDSSHPGAASDEAREANFKRVIAGEHIQIERALRTFDGRNIFCEMRLARLPHKDRQLLRISIVDISKRKEAEELVQQVSQRLLLATSSAQLGVWDWDLRQDFMVWDDRMYELYGRSRESTPSTIEAWTQGLHPEDKDRAIADCYAALAGERAFDTTFRVRHSNGIVKHIKANGLVIRSSDGEPERMLGINADISELKLREEELLSANQKLALQFEQAPLAFIEWDLEFKVARWNPAAEQIFGYSASEAIGQHASFIVPEEASLLVQAAMQQLALGHRGTKTDNKNTCKDGSIIECEWYSTSLRDGDGKVIGVFSLVMDVSQQRRTEAELEQYRQHLEELVDSRTRELALAKEAAEAANLSKSVFLANMSHEIRTPLNGIIGMTHVLRRSDVTPVQAERLDKIDASAEHLLNTINDILDLSKIEAGKVMLEETLVDIPALLGNVQTILSGRAQVKGLQLQVEAGTAWCELLGDSTRLQQSLINYVGNAIKFTERGGITLRALKLRETAEAVLIRFEVQDTGIGIATEVLPRLFSAFSQADSSTTRKYGGTGLGLAITQRLAELMGGEAGVESTLGVGSTFWFTAQLKKIDGHGTRLPVMSSAAEHALRDRHAGRHILIVDDELMNLEVAKFLLEDIGLKVDTAKDGLDAMRKASTSNYAAILMDMQMPNVDGLEATQRIRTMPGRQRTPILAVTANAFVENRARCLAAGMNDFIAKPFIPEMLYSTLLRALDAPAQPAGIDPSLKTGIPAIDQEHLDLVLLLDGLLNDEESTPGSERFSQAMNEIGRVLKSHFLNEEEVLGSLGMSAEEVIRHVEAHRRILEQYHRVNEALLNMEVKSRTETLKHLKAWIVDHIVHHDLRIKAYVIRDEG</sequence>
<dbReference type="InterPro" id="IPR036890">
    <property type="entry name" value="HATPase_C_sf"/>
</dbReference>
<protein>
    <recommendedName>
        <fullName evidence="14">Sensory/regulatory protein RpfC</fullName>
        <ecNumber evidence="3">2.7.13.3</ecNumber>
    </recommendedName>
    <alternativeName>
        <fullName evidence="15">Virulence sensor protein BvgS</fullName>
    </alternativeName>
</protein>
<dbReference type="NCBIfam" id="TIGR02481">
    <property type="entry name" value="hemeryth_dom"/>
    <property type="match status" value="1"/>
</dbReference>
<dbReference type="SMART" id="SM00091">
    <property type="entry name" value="PAS"/>
    <property type="match status" value="3"/>
</dbReference>
<evidence type="ECO:0000256" key="16">
    <source>
        <dbReference type="PROSITE-ProRule" id="PRU00169"/>
    </source>
</evidence>
<dbReference type="Pfam" id="PF08447">
    <property type="entry name" value="PAS_3"/>
    <property type="match status" value="1"/>
</dbReference>
<dbReference type="CDD" id="cd12107">
    <property type="entry name" value="Hemerythrin"/>
    <property type="match status" value="1"/>
</dbReference>
<evidence type="ECO:0000256" key="4">
    <source>
        <dbReference type="ARBA" id="ARBA00022553"/>
    </source>
</evidence>
<feature type="domain" description="Response regulatory" evidence="20">
    <location>
        <begin position="1048"/>
        <end position="1164"/>
    </location>
</feature>
<evidence type="ECO:0000256" key="13">
    <source>
        <dbReference type="ARBA" id="ARBA00064003"/>
    </source>
</evidence>
<evidence type="ECO:0000256" key="10">
    <source>
        <dbReference type="ARBA" id="ARBA00023004"/>
    </source>
</evidence>
<dbReference type="STRING" id="83767.SAMN05660652_00810"/>
<dbReference type="SMART" id="SM00387">
    <property type="entry name" value="HATPase_c"/>
    <property type="match status" value="1"/>
</dbReference>
<dbReference type="InterPro" id="IPR004358">
    <property type="entry name" value="Sig_transdc_His_kin-like_C"/>
</dbReference>
<comment type="similarity">
    <text evidence="2">Belongs to the hemerythrin family.</text>
</comment>
<dbReference type="CDD" id="cd00082">
    <property type="entry name" value="HisKA"/>
    <property type="match status" value="1"/>
</dbReference>
<dbReference type="InterPro" id="IPR012312">
    <property type="entry name" value="Hemerythrin-like"/>
</dbReference>
<dbReference type="InterPro" id="IPR003661">
    <property type="entry name" value="HisK_dim/P_dom"/>
</dbReference>
<dbReference type="GO" id="GO:0046872">
    <property type="term" value="F:metal ion binding"/>
    <property type="evidence" value="ECO:0007669"/>
    <property type="project" value="UniProtKB-KW"/>
</dbReference>
<dbReference type="EC" id="2.7.13.3" evidence="3"/>
<feature type="transmembrane region" description="Helical" evidence="17">
    <location>
        <begin position="352"/>
        <end position="375"/>
    </location>
</feature>
<dbReference type="Pfam" id="PF01814">
    <property type="entry name" value="Hemerythrin"/>
    <property type="match status" value="1"/>
</dbReference>
<evidence type="ECO:0000256" key="9">
    <source>
        <dbReference type="ARBA" id="ARBA00022840"/>
    </source>
</evidence>
<comment type="function">
    <text evidence="12">Member of the two-component regulatory system BvgS/BvgA. Phosphorylates BvgA via a four-step phosphorelay in response to environmental signals.</text>
</comment>
<dbReference type="SUPFAM" id="SSF55874">
    <property type="entry name" value="ATPase domain of HSP90 chaperone/DNA topoisomerase II/histidine kinase"/>
    <property type="match status" value="1"/>
</dbReference>
<dbReference type="PANTHER" id="PTHR45339:SF1">
    <property type="entry name" value="HYBRID SIGNAL TRANSDUCTION HISTIDINE KINASE J"/>
    <property type="match status" value="1"/>
</dbReference>
<evidence type="ECO:0000256" key="2">
    <source>
        <dbReference type="ARBA" id="ARBA00010587"/>
    </source>
</evidence>
<feature type="domain" description="PAS" evidence="21">
    <location>
        <begin position="383"/>
        <end position="459"/>
    </location>
</feature>
<dbReference type="InterPro" id="IPR035938">
    <property type="entry name" value="Hemerythrin-like_sf"/>
</dbReference>
<keyword evidence="6" id="KW-0479">Metal-binding</keyword>
<dbReference type="Pfam" id="PF08448">
    <property type="entry name" value="PAS_4"/>
    <property type="match status" value="1"/>
</dbReference>
<feature type="signal peptide" evidence="18">
    <location>
        <begin position="1"/>
        <end position="32"/>
    </location>
</feature>
<dbReference type="CDD" id="cd16922">
    <property type="entry name" value="HATPase_EvgS-ArcB-TorS-like"/>
    <property type="match status" value="1"/>
</dbReference>
<evidence type="ECO:0000256" key="12">
    <source>
        <dbReference type="ARBA" id="ARBA00058004"/>
    </source>
</evidence>
<dbReference type="FunFam" id="1.10.287.130:FF:000002">
    <property type="entry name" value="Two-component osmosensing histidine kinase"/>
    <property type="match status" value="1"/>
</dbReference>
<keyword evidence="9" id="KW-0067">ATP-binding</keyword>
<dbReference type="SMART" id="SM00086">
    <property type="entry name" value="PAC"/>
    <property type="match status" value="2"/>
</dbReference>
<keyword evidence="4 16" id="KW-0597">Phosphoprotein</keyword>
<dbReference type="Gene3D" id="3.30.450.20">
    <property type="entry name" value="PAS domain"/>
    <property type="match status" value="3"/>
</dbReference>
<dbReference type="InterPro" id="IPR013656">
    <property type="entry name" value="PAS_4"/>
</dbReference>
<keyword evidence="5" id="KW-0808">Transferase</keyword>
<dbReference type="PROSITE" id="PS50110">
    <property type="entry name" value="RESPONSE_REGULATORY"/>
    <property type="match status" value="1"/>
</dbReference>
<comment type="catalytic activity">
    <reaction evidence="1">
        <text>ATP + protein L-histidine = ADP + protein N-phospho-L-histidine.</text>
        <dbReference type="EC" id="2.7.13.3"/>
    </reaction>
</comment>
<gene>
    <name evidence="23" type="ORF">SAMN05660652_00810</name>
</gene>
<evidence type="ECO:0000256" key="8">
    <source>
        <dbReference type="ARBA" id="ARBA00022777"/>
    </source>
</evidence>
<dbReference type="InterPro" id="IPR001610">
    <property type="entry name" value="PAC"/>
</dbReference>
<dbReference type="Gene3D" id="1.10.287.130">
    <property type="match status" value="1"/>
</dbReference>
<evidence type="ECO:0000256" key="5">
    <source>
        <dbReference type="ARBA" id="ARBA00022679"/>
    </source>
</evidence>
<evidence type="ECO:0000313" key="24">
    <source>
        <dbReference type="Proteomes" id="UP000198607"/>
    </source>
</evidence>
<dbReference type="Pfam" id="PF13426">
    <property type="entry name" value="PAS_9"/>
    <property type="match status" value="1"/>
</dbReference>
<dbReference type="PANTHER" id="PTHR45339">
    <property type="entry name" value="HYBRID SIGNAL TRANSDUCTION HISTIDINE KINASE J"/>
    <property type="match status" value="1"/>
</dbReference>
<evidence type="ECO:0000256" key="6">
    <source>
        <dbReference type="ARBA" id="ARBA00022723"/>
    </source>
</evidence>
<keyword evidence="7" id="KW-0547">Nucleotide-binding</keyword>
<evidence type="ECO:0000256" key="17">
    <source>
        <dbReference type="SAM" id="Phobius"/>
    </source>
</evidence>
<dbReference type="EMBL" id="FNCY01000002">
    <property type="protein sequence ID" value="SDG88122.1"/>
    <property type="molecule type" value="Genomic_DNA"/>
</dbReference>
<reference evidence="23 24" key="1">
    <citation type="submission" date="2016-10" db="EMBL/GenBank/DDBJ databases">
        <authorList>
            <person name="de Groot N.N."/>
        </authorList>
    </citation>
    <scope>NUCLEOTIDE SEQUENCE [LARGE SCALE GENOMIC DNA]</scope>
    <source>
        <strain evidence="23 24">DSM 5885</strain>
    </source>
</reference>
<comment type="subunit">
    <text evidence="13">At low DSF concentrations, interacts with RpfF.</text>
</comment>
<evidence type="ECO:0000256" key="15">
    <source>
        <dbReference type="ARBA" id="ARBA00070152"/>
    </source>
</evidence>
<dbReference type="PROSITE" id="PS50113">
    <property type="entry name" value="PAC"/>
    <property type="match status" value="2"/>
</dbReference>
<keyword evidence="11" id="KW-0902">Two-component regulatory system</keyword>
<evidence type="ECO:0000256" key="14">
    <source>
        <dbReference type="ARBA" id="ARBA00068150"/>
    </source>
</evidence>
<dbReference type="FunFam" id="3.30.565.10:FF:000010">
    <property type="entry name" value="Sensor histidine kinase RcsC"/>
    <property type="match status" value="1"/>
</dbReference>
<dbReference type="InterPro" id="IPR011006">
    <property type="entry name" value="CheY-like_superfamily"/>
</dbReference>
<keyword evidence="17" id="KW-1133">Transmembrane helix</keyword>
<evidence type="ECO:0000259" key="20">
    <source>
        <dbReference type="PROSITE" id="PS50110"/>
    </source>
</evidence>
<keyword evidence="10" id="KW-0408">Iron</keyword>
<dbReference type="PRINTS" id="PR00344">
    <property type="entry name" value="BCTRLSENSOR"/>
</dbReference>
<dbReference type="InterPro" id="IPR000700">
    <property type="entry name" value="PAS-assoc_C"/>
</dbReference>
<evidence type="ECO:0000259" key="22">
    <source>
        <dbReference type="PROSITE" id="PS50113"/>
    </source>
</evidence>
<evidence type="ECO:0000259" key="19">
    <source>
        <dbReference type="PROSITE" id="PS50109"/>
    </source>
</evidence>
<accession>A0A1G7XV94</accession>
<dbReference type="InterPro" id="IPR000014">
    <property type="entry name" value="PAS"/>
</dbReference>
<dbReference type="GO" id="GO:0005524">
    <property type="term" value="F:ATP binding"/>
    <property type="evidence" value="ECO:0007669"/>
    <property type="project" value="UniProtKB-KW"/>
</dbReference>
<evidence type="ECO:0000259" key="21">
    <source>
        <dbReference type="PROSITE" id="PS50112"/>
    </source>
</evidence>
<dbReference type="InterPro" id="IPR013655">
    <property type="entry name" value="PAS_fold_3"/>
</dbReference>
<keyword evidence="17" id="KW-0472">Membrane</keyword>
<keyword evidence="8" id="KW-0418">Kinase</keyword>
<dbReference type="SMART" id="SM00388">
    <property type="entry name" value="HisKA"/>
    <property type="match status" value="1"/>
</dbReference>
<feature type="chain" id="PRO_5011455364" description="Sensory/regulatory protein RpfC" evidence="18">
    <location>
        <begin position="33"/>
        <end position="1303"/>
    </location>
</feature>
<dbReference type="CDD" id="cd00130">
    <property type="entry name" value="PAS"/>
    <property type="match status" value="3"/>
</dbReference>
<dbReference type="Gene3D" id="3.40.50.2300">
    <property type="match status" value="1"/>
</dbReference>
<keyword evidence="17" id="KW-0812">Transmembrane</keyword>
<dbReference type="PROSITE" id="PS50109">
    <property type="entry name" value="HIS_KIN"/>
    <property type="match status" value="1"/>
</dbReference>
<dbReference type="Gene3D" id="1.20.120.50">
    <property type="entry name" value="Hemerythrin-like"/>
    <property type="match status" value="1"/>
</dbReference>
<dbReference type="InterPro" id="IPR036097">
    <property type="entry name" value="HisK_dim/P_sf"/>
</dbReference>
<dbReference type="InterPro" id="IPR001789">
    <property type="entry name" value="Sig_transdc_resp-reg_receiver"/>
</dbReference>
<evidence type="ECO:0000256" key="1">
    <source>
        <dbReference type="ARBA" id="ARBA00000085"/>
    </source>
</evidence>
<keyword evidence="18" id="KW-0732">Signal</keyword>
<feature type="domain" description="PAC" evidence="22">
    <location>
        <begin position="713"/>
        <end position="765"/>
    </location>
</feature>
<dbReference type="InterPro" id="IPR012827">
    <property type="entry name" value="Hemerythrin_metal-bd"/>
</dbReference>
<dbReference type="InterPro" id="IPR005467">
    <property type="entry name" value="His_kinase_dom"/>
</dbReference>